<keyword evidence="9" id="KW-1185">Reference proteome</keyword>
<evidence type="ECO:0000256" key="5">
    <source>
        <dbReference type="SAM" id="MobiDB-lite"/>
    </source>
</evidence>
<gene>
    <name evidence="8" type="ORF">D9758_012343</name>
</gene>
<accession>A0A8H5CNP6</accession>
<feature type="region of interest" description="Disordered" evidence="5">
    <location>
        <begin position="399"/>
        <end position="445"/>
    </location>
</feature>
<proteinExistence type="predicted"/>
<evidence type="ECO:0000256" key="1">
    <source>
        <dbReference type="ARBA" id="ARBA00004167"/>
    </source>
</evidence>
<keyword evidence="4 6" id="KW-0472">Membrane</keyword>
<feature type="compositionally biased region" description="Low complexity" evidence="5">
    <location>
        <begin position="314"/>
        <end position="331"/>
    </location>
</feature>
<evidence type="ECO:0008006" key="10">
    <source>
        <dbReference type="Google" id="ProtNLM"/>
    </source>
</evidence>
<feature type="chain" id="PRO_5034592181" description="Transmembrane protein" evidence="7">
    <location>
        <begin position="24"/>
        <end position="445"/>
    </location>
</feature>
<evidence type="ECO:0000256" key="7">
    <source>
        <dbReference type="SAM" id="SignalP"/>
    </source>
</evidence>
<sequence>MGLPFMKPEVGLAVLFLTCSVWSATTNVTVEETSARIQYIGSNWIKNEQHELFHGGAHDRTQEDGGKAVFTFTGTAIYYYASLWPFNVSTVLTLDNEASQTLNLTDPDQPNAEDGPPTTVSDIRWQRTDLPNGLHTLTVERENYVLVDAFLYTTDDTKDVTGYDDTTSGSLQNVTVQESDPQITYTGDWSKNDASSLYSGGNHALSEDVAASAVFNFTGVAVYYHSSLWPFPVTTVLTFDDGPEEVLDLEDHSVPIIGDGPPTVESVIRWSRANLTDGQHSLTITTGSHALVDAITYTKTPADSSTTTSSNIEAGSPTAAATPSSGSSHSATVGGAVGGTLGGLLTLAALAVILFRRRRRLGDLGIQEFPSPNPAPRDMSSGGLGEEFDPSWIVRPFVMPSSDAATGAGSSHQKKGGHGHTVPVSGQVNAESSRYEPPPPSYRSA</sequence>
<feature type="region of interest" description="Disordered" evidence="5">
    <location>
        <begin position="102"/>
        <end position="122"/>
    </location>
</feature>
<reference evidence="8 9" key="1">
    <citation type="journal article" date="2020" name="ISME J.">
        <title>Uncovering the hidden diversity of litter-decomposition mechanisms in mushroom-forming fungi.</title>
        <authorList>
            <person name="Floudas D."/>
            <person name="Bentzer J."/>
            <person name="Ahren D."/>
            <person name="Johansson T."/>
            <person name="Persson P."/>
            <person name="Tunlid A."/>
        </authorList>
    </citation>
    <scope>NUCLEOTIDE SEQUENCE [LARGE SCALE GENOMIC DNA]</scope>
    <source>
        <strain evidence="8 9">CBS 291.85</strain>
    </source>
</reference>
<feature type="region of interest" description="Disordered" evidence="5">
    <location>
        <begin position="365"/>
        <end position="386"/>
    </location>
</feature>
<protein>
    <recommendedName>
        <fullName evidence="10">Transmembrane protein</fullName>
    </recommendedName>
</protein>
<dbReference type="GO" id="GO:0016020">
    <property type="term" value="C:membrane"/>
    <property type="evidence" value="ECO:0007669"/>
    <property type="project" value="UniProtKB-SubCell"/>
</dbReference>
<evidence type="ECO:0000313" key="9">
    <source>
        <dbReference type="Proteomes" id="UP000559256"/>
    </source>
</evidence>
<organism evidence="8 9">
    <name type="scientific">Tetrapyrgos nigripes</name>
    <dbReference type="NCBI Taxonomy" id="182062"/>
    <lineage>
        <taxon>Eukaryota</taxon>
        <taxon>Fungi</taxon>
        <taxon>Dikarya</taxon>
        <taxon>Basidiomycota</taxon>
        <taxon>Agaricomycotina</taxon>
        <taxon>Agaricomycetes</taxon>
        <taxon>Agaricomycetidae</taxon>
        <taxon>Agaricales</taxon>
        <taxon>Marasmiineae</taxon>
        <taxon>Marasmiaceae</taxon>
        <taxon>Tetrapyrgos</taxon>
    </lineage>
</organism>
<feature type="region of interest" description="Disordered" evidence="5">
    <location>
        <begin position="300"/>
        <end position="331"/>
    </location>
</feature>
<evidence type="ECO:0000256" key="2">
    <source>
        <dbReference type="ARBA" id="ARBA00022692"/>
    </source>
</evidence>
<dbReference type="InterPro" id="IPR051694">
    <property type="entry name" value="Immunoregulatory_rcpt-like"/>
</dbReference>
<dbReference type="GO" id="GO:0071944">
    <property type="term" value="C:cell periphery"/>
    <property type="evidence" value="ECO:0007669"/>
    <property type="project" value="UniProtKB-ARBA"/>
</dbReference>
<dbReference type="OrthoDB" id="3234968at2759"/>
<evidence type="ECO:0000313" key="8">
    <source>
        <dbReference type="EMBL" id="KAF5344236.1"/>
    </source>
</evidence>
<keyword evidence="3 6" id="KW-1133">Transmembrane helix</keyword>
<comment type="caution">
    <text evidence="8">The sequence shown here is derived from an EMBL/GenBank/DDBJ whole genome shotgun (WGS) entry which is preliminary data.</text>
</comment>
<feature type="transmembrane region" description="Helical" evidence="6">
    <location>
        <begin position="333"/>
        <end position="355"/>
    </location>
</feature>
<feature type="compositionally biased region" description="Pro residues" evidence="5">
    <location>
        <begin position="436"/>
        <end position="445"/>
    </location>
</feature>
<dbReference type="Proteomes" id="UP000559256">
    <property type="component" value="Unassembled WGS sequence"/>
</dbReference>
<keyword evidence="7" id="KW-0732">Signal</keyword>
<evidence type="ECO:0000256" key="3">
    <source>
        <dbReference type="ARBA" id="ARBA00022989"/>
    </source>
</evidence>
<feature type="compositionally biased region" description="Polar residues" evidence="5">
    <location>
        <begin position="300"/>
        <end position="313"/>
    </location>
</feature>
<dbReference type="EMBL" id="JAACJM010000127">
    <property type="protein sequence ID" value="KAF5344236.1"/>
    <property type="molecule type" value="Genomic_DNA"/>
</dbReference>
<dbReference type="PANTHER" id="PTHR15549">
    <property type="entry name" value="PAIRED IMMUNOGLOBULIN-LIKE TYPE 2 RECEPTOR"/>
    <property type="match status" value="1"/>
</dbReference>
<comment type="subcellular location">
    <subcellularLocation>
        <location evidence="1">Membrane</location>
        <topology evidence="1">Single-pass membrane protein</topology>
    </subcellularLocation>
</comment>
<feature type="signal peptide" evidence="7">
    <location>
        <begin position="1"/>
        <end position="23"/>
    </location>
</feature>
<dbReference type="Gene3D" id="2.60.120.260">
    <property type="entry name" value="Galactose-binding domain-like"/>
    <property type="match status" value="2"/>
</dbReference>
<evidence type="ECO:0000256" key="6">
    <source>
        <dbReference type="SAM" id="Phobius"/>
    </source>
</evidence>
<evidence type="ECO:0000256" key="4">
    <source>
        <dbReference type="ARBA" id="ARBA00023136"/>
    </source>
</evidence>
<keyword evidence="2 6" id="KW-0812">Transmembrane</keyword>
<dbReference type="AlphaFoldDB" id="A0A8H5CNP6"/>
<name>A0A8H5CNP6_9AGAR</name>